<name>A0A3B1B6V9_9ZZZZ</name>
<sequence length="152" mass="17750">MVNGVFFYCDLDFNSTIDMNEQTMNAMSAEDYSALTKLIMVILDEWELSATEQLKVLNLPENTPTRNLRKYRNGQPFPKTAEVFERLEHIVGIFEALRTSYPHNKQMVMIWMKKCNRHFVTRPPIAVIVEDGLRGLEQVRAHLDCTFDWFSS</sequence>
<protein>
    <recommendedName>
        <fullName evidence="2">Antitoxin Xre/MbcA/ParS-like toxin-binding domain-containing protein</fullName>
    </recommendedName>
</protein>
<organism evidence="1">
    <name type="scientific">hydrothermal vent metagenome</name>
    <dbReference type="NCBI Taxonomy" id="652676"/>
    <lineage>
        <taxon>unclassified sequences</taxon>
        <taxon>metagenomes</taxon>
        <taxon>ecological metagenomes</taxon>
    </lineage>
</organism>
<accession>A0A3B1B6V9</accession>
<gene>
    <name evidence="1" type="ORF">MNBD_GAMMA24-2437</name>
</gene>
<dbReference type="EMBL" id="UOFZ01000006">
    <property type="protein sequence ID" value="VAX11912.1"/>
    <property type="molecule type" value="Genomic_DNA"/>
</dbReference>
<dbReference type="AlphaFoldDB" id="A0A3B1B6V9"/>
<reference evidence="1" key="1">
    <citation type="submission" date="2018-06" db="EMBL/GenBank/DDBJ databases">
        <authorList>
            <person name="Zhirakovskaya E."/>
        </authorList>
    </citation>
    <scope>NUCLEOTIDE SEQUENCE</scope>
</reference>
<proteinExistence type="predicted"/>
<evidence type="ECO:0008006" key="2">
    <source>
        <dbReference type="Google" id="ProtNLM"/>
    </source>
</evidence>
<evidence type="ECO:0000313" key="1">
    <source>
        <dbReference type="EMBL" id="VAX11912.1"/>
    </source>
</evidence>